<dbReference type="PANTHER" id="PTHR30146:SF138">
    <property type="entry name" value="TRANSCRIPTIONAL REGULATORY PROTEIN"/>
    <property type="match status" value="1"/>
</dbReference>
<feature type="domain" description="HTH lacI-type" evidence="4">
    <location>
        <begin position="21"/>
        <end position="75"/>
    </location>
</feature>
<protein>
    <submittedName>
        <fullName evidence="5">Transcriptional regulator, LacI family</fullName>
    </submittedName>
</protein>
<dbReference type="GO" id="GO:0003700">
    <property type="term" value="F:DNA-binding transcription factor activity"/>
    <property type="evidence" value="ECO:0007669"/>
    <property type="project" value="TreeGrafter"/>
</dbReference>
<keyword evidence="3" id="KW-0804">Transcription</keyword>
<evidence type="ECO:0000256" key="2">
    <source>
        <dbReference type="ARBA" id="ARBA00023125"/>
    </source>
</evidence>
<evidence type="ECO:0000313" key="5">
    <source>
        <dbReference type="EMBL" id="CUU66874.1"/>
    </source>
</evidence>
<dbReference type="CDD" id="cd01392">
    <property type="entry name" value="HTH_LacI"/>
    <property type="match status" value="1"/>
</dbReference>
<evidence type="ECO:0000313" key="6">
    <source>
        <dbReference type="Proteomes" id="UP000182498"/>
    </source>
</evidence>
<evidence type="ECO:0000256" key="1">
    <source>
        <dbReference type="ARBA" id="ARBA00023015"/>
    </source>
</evidence>
<keyword evidence="6" id="KW-1185">Reference proteome</keyword>
<dbReference type="InterPro" id="IPR000843">
    <property type="entry name" value="HTH_LacI"/>
</dbReference>
<dbReference type="CDD" id="cd06279">
    <property type="entry name" value="PBP1_LacI-like"/>
    <property type="match status" value="1"/>
</dbReference>
<dbReference type="AlphaFoldDB" id="A0A0X2NN17"/>
<proteinExistence type="predicted"/>
<dbReference type="SUPFAM" id="SSF47413">
    <property type="entry name" value="lambda repressor-like DNA-binding domains"/>
    <property type="match status" value="1"/>
</dbReference>
<sequence>MNRTSGQNGASRQGRQGRRGTLASIAAELGVSRTTVSNAYNRPEQLSADLREKILRTAEAMGYAGPDPMARSLRTRHAGAIGVLLTDDMTYAFEDQASLEFMSGISEACVGMDTSMLLIPAGAETSEEDRPASLVNQAVVDGFIVYSVASDDPFLTSVTARSIPTVICDQPADDHGVNFVGIDDARAIRPAAQALVDAGHTRIGILCIRLDRVPNNGPVSAERLAGAHLHVQRDRVTGALGVLEDAGIDRSTVPVIERHLNTPETSASAAAELLENHPDLTAVICTTDSMALGVLDYAERMGISIPDDVSVTGFDGIPRALDRGLSTVVQPNREKGFTSGNVLAALIRRREAALRPSHRRTEADTSWSEPDGRIVLATHWHEGVTVAPPRS</sequence>
<reference evidence="6" key="1">
    <citation type="submission" date="2015-11" db="EMBL/GenBank/DDBJ databases">
        <authorList>
            <person name="Dugat-Bony E."/>
        </authorList>
    </citation>
    <scope>NUCLEOTIDE SEQUENCE [LARGE SCALE GENOMIC DNA]</scope>
    <source>
        <strain evidence="6">Mu292</strain>
    </source>
</reference>
<dbReference type="InterPro" id="IPR010982">
    <property type="entry name" value="Lambda_DNA-bd_dom_sf"/>
</dbReference>
<gene>
    <name evidence="5" type="ORF">CVAR292_02221</name>
</gene>
<evidence type="ECO:0000256" key="3">
    <source>
        <dbReference type="ARBA" id="ARBA00023163"/>
    </source>
</evidence>
<dbReference type="OrthoDB" id="5171752at2"/>
<name>A0A0X2NN17_9CORY</name>
<organism evidence="5 6">
    <name type="scientific">Corynebacterium variabile</name>
    <dbReference type="NCBI Taxonomy" id="1727"/>
    <lineage>
        <taxon>Bacteria</taxon>
        <taxon>Bacillati</taxon>
        <taxon>Actinomycetota</taxon>
        <taxon>Actinomycetes</taxon>
        <taxon>Mycobacteriales</taxon>
        <taxon>Corynebacteriaceae</taxon>
        <taxon>Corynebacterium</taxon>
    </lineage>
</organism>
<dbReference type="RefSeq" id="WP_073884476.1">
    <property type="nucleotide sequence ID" value="NZ_FAUH01000015.1"/>
</dbReference>
<dbReference type="PROSITE" id="PS50932">
    <property type="entry name" value="HTH_LACI_2"/>
    <property type="match status" value="1"/>
</dbReference>
<dbReference type="EMBL" id="FAUH01000015">
    <property type="protein sequence ID" value="CUU66874.1"/>
    <property type="molecule type" value="Genomic_DNA"/>
</dbReference>
<dbReference type="InterPro" id="IPR028082">
    <property type="entry name" value="Peripla_BP_I"/>
</dbReference>
<dbReference type="Gene3D" id="3.40.50.2300">
    <property type="match status" value="2"/>
</dbReference>
<dbReference type="Proteomes" id="UP000182498">
    <property type="component" value="Unassembled WGS sequence"/>
</dbReference>
<dbReference type="PANTHER" id="PTHR30146">
    <property type="entry name" value="LACI-RELATED TRANSCRIPTIONAL REPRESSOR"/>
    <property type="match status" value="1"/>
</dbReference>
<dbReference type="Gene3D" id="1.10.260.40">
    <property type="entry name" value="lambda repressor-like DNA-binding domains"/>
    <property type="match status" value="1"/>
</dbReference>
<dbReference type="SMART" id="SM00354">
    <property type="entry name" value="HTH_LACI"/>
    <property type="match status" value="1"/>
</dbReference>
<dbReference type="GO" id="GO:0000976">
    <property type="term" value="F:transcription cis-regulatory region binding"/>
    <property type="evidence" value="ECO:0007669"/>
    <property type="project" value="TreeGrafter"/>
</dbReference>
<evidence type="ECO:0000259" key="4">
    <source>
        <dbReference type="PROSITE" id="PS50932"/>
    </source>
</evidence>
<accession>A0A0X2NN17</accession>
<dbReference type="Pfam" id="PF00532">
    <property type="entry name" value="Peripla_BP_1"/>
    <property type="match status" value="1"/>
</dbReference>
<dbReference type="InterPro" id="IPR001761">
    <property type="entry name" value="Peripla_BP/Lac1_sug-bd_dom"/>
</dbReference>
<dbReference type="SUPFAM" id="SSF53822">
    <property type="entry name" value="Periplasmic binding protein-like I"/>
    <property type="match status" value="1"/>
</dbReference>
<keyword evidence="1" id="KW-0805">Transcription regulation</keyword>
<keyword evidence="2" id="KW-0238">DNA-binding</keyword>